<name>A0A1Y2A4G0_9PLEO</name>
<keyword evidence="3" id="KW-1185">Reference proteome</keyword>
<accession>A0A1Y2A4G0</accession>
<feature type="compositionally biased region" description="Pro residues" evidence="1">
    <location>
        <begin position="52"/>
        <end position="64"/>
    </location>
</feature>
<sequence>MILIPSRQHHLVRKKTRPYLLPTMADPCPLQHEHHLISEQLGPQPSHDHIPSSPPLPPPPPPPNSEEAAAILFCKSYHHYILWQTDILNADLAKKYGPRLAASMLEGLGEIDPPGQFPDRRNYLEFKEWLWKQGLAFGKKPDTEDEGHVEEHTSCVEWEQVHPICSLNLARDCRHPLYPSFPMQRLIACPVCELRECLKYLRRAAKLWDMLGGPYRNRRLADQDQTSLLAKIKSVYGSEKTRLVNLVDSFEDSAKREAGWEQALLFDSPRIFPDLPDAQPWSATRALQIAKTCSLPYTYEGGDVVFVPKRRNEKPRKKSRITFTANIPQNNERQLAEFCRESPQYNPGRHACPSKDGWEDTSFWNEEEYGEVPVVDKVLAGLFASTSGERTHEFVRRLRRKVEGYGYDPDDLSSSDESSSEEEGDEVRGQLSNALASIREMSAELEGMDDDEDMAEGKKKRAP</sequence>
<feature type="region of interest" description="Disordered" evidence="1">
    <location>
        <begin position="41"/>
        <end position="65"/>
    </location>
</feature>
<dbReference type="AlphaFoldDB" id="A0A1Y2A4G0"/>
<dbReference type="OrthoDB" id="3798487at2759"/>
<feature type="region of interest" description="Disordered" evidence="1">
    <location>
        <begin position="405"/>
        <end position="463"/>
    </location>
</feature>
<gene>
    <name evidence="2" type="ORF">BCR34DRAFT_555359</name>
</gene>
<dbReference type="EMBL" id="MCFA01000012">
    <property type="protein sequence ID" value="ORY17399.1"/>
    <property type="molecule type" value="Genomic_DNA"/>
</dbReference>
<organism evidence="2 3">
    <name type="scientific">Clohesyomyces aquaticus</name>
    <dbReference type="NCBI Taxonomy" id="1231657"/>
    <lineage>
        <taxon>Eukaryota</taxon>
        <taxon>Fungi</taxon>
        <taxon>Dikarya</taxon>
        <taxon>Ascomycota</taxon>
        <taxon>Pezizomycotina</taxon>
        <taxon>Dothideomycetes</taxon>
        <taxon>Pleosporomycetidae</taxon>
        <taxon>Pleosporales</taxon>
        <taxon>Lindgomycetaceae</taxon>
        <taxon>Clohesyomyces</taxon>
    </lineage>
</organism>
<evidence type="ECO:0000256" key="1">
    <source>
        <dbReference type="SAM" id="MobiDB-lite"/>
    </source>
</evidence>
<evidence type="ECO:0000313" key="2">
    <source>
        <dbReference type="EMBL" id="ORY17399.1"/>
    </source>
</evidence>
<protein>
    <submittedName>
        <fullName evidence="2">Uncharacterized protein</fullName>
    </submittedName>
</protein>
<proteinExistence type="predicted"/>
<reference evidence="2 3" key="1">
    <citation type="submission" date="2016-07" db="EMBL/GenBank/DDBJ databases">
        <title>Pervasive Adenine N6-methylation of Active Genes in Fungi.</title>
        <authorList>
            <consortium name="DOE Joint Genome Institute"/>
            <person name="Mondo S.J."/>
            <person name="Dannebaum R.O."/>
            <person name="Kuo R.C."/>
            <person name="Labutti K."/>
            <person name="Haridas S."/>
            <person name="Kuo A."/>
            <person name="Salamov A."/>
            <person name="Ahrendt S.R."/>
            <person name="Lipzen A."/>
            <person name="Sullivan W."/>
            <person name="Andreopoulos W.B."/>
            <person name="Clum A."/>
            <person name="Lindquist E."/>
            <person name="Daum C."/>
            <person name="Ramamoorthy G.K."/>
            <person name="Gryganskyi A."/>
            <person name="Culley D."/>
            <person name="Magnuson J.K."/>
            <person name="James T.Y."/>
            <person name="O'Malley M.A."/>
            <person name="Stajich J.E."/>
            <person name="Spatafora J.W."/>
            <person name="Visel A."/>
            <person name="Grigoriev I.V."/>
        </authorList>
    </citation>
    <scope>NUCLEOTIDE SEQUENCE [LARGE SCALE GENOMIC DNA]</scope>
    <source>
        <strain evidence="2 3">CBS 115471</strain>
    </source>
</reference>
<comment type="caution">
    <text evidence="2">The sequence shown here is derived from an EMBL/GenBank/DDBJ whole genome shotgun (WGS) entry which is preliminary data.</text>
</comment>
<dbReference type="Proteomes" id="UP000193144">
    <property type="component" value="Unassembled WGS sequence"/>
</dbReference>
<feature type="compositionally biased region" description="Acidic residues" evidence="1">
    <location>
        <begin position="408"/>
        <end position="425"/>
    </location>
</feature>
<evidence type="ECO:0000313" key="3">
    <source>
        <dbReference type="Proteomes" id="UP000193144"/>
    </source>
</evidence>